<keyword evidence="2" id="KW-0946">Virion</keyword>
<dbReference type="GO" id="GO:0019028">
    <property type="term" value="C:viral capsid"/>
    <property type="evidence" value="ECO:0007669"/>
    <property type="project" value="UniProtKB-KW"/>
</dbReference>
<feature type="compositionally biased region" description="Polar residues" evidence="1">
    <location>
        <begin position="1"/>
        <end position="17"/>
    </location>
</feature>
<feature type="compositionally biased region" description="Polar residues" evidence="1">
    <location>
        <begin position="741"/>
        <end position="751"/>
    </location>
</feature>
<protein>
    <submittedName>
        <fullName evidence="2">Coat protein</fullName>
    </submittedName>
</protein>
<dbReference type="EMBL" id="HG993402">
    <property type="protein sequence ID" value="CAE9672661.1"/>
    <property type="molecule type" value="Genomic_RNA"/>
</dbReference>
<feature type="compositionally biased region" description="Polar residues" evidence="1">
    <location>
        <begin position="766"/>
        <end position="781"/>
    </location>
</feature>
<gene>
    <name evidence="2" type="primary">CP</name>
</gene>
<feature type="compositionally biased region" description="Polar residues" evidence="1">
    <location>
        <begin position="790"/>
        <end position="801"/>
    </location>
</feature>
<reference evidence="2" key="1">
    <citation type="submission" date="2021-02" db="EMBL/GenBank/DDBJ databases">
        <authorList>
            <person name="Nyilasi I."/>
        </authorList>
    </citation>
    <scope>NUCLEOTIDE SEQUENCE</scope>
</reference>
<organism evidence="2">
    <name type="scientific">Mucor hiemalis virus 1</name>
    <dbReference type="NCBI Taxonomy" id="2805801"/>
    <lineage>
        <taxon>Viruses</taxon>
        <taxon>Riboviria</taxon>
        <taxon>Orthornavirae</taxon>
        <taxon>Duplornaviricota</taxon>
        <taxon>Chrymotiviricetes</taxon>
        <taxon>Ghabrivirales</taxon>
        <taxon>Totiviridae</taxon>
    </lineage>
</organism>
<accession>A0A8J9ST98</accession>
<proteinExistence type="predicted"/>
<keyword evidence="2" id="KW-0167">Capsid protein</keyword>
<dbReference type="Pfam" id="PF05518">
    <property type="entry name" value="Totivirus_coat"/>
    <property type="match status" value="1"/>
</dbReference>
<feature type="region of interest" description="Disordered" evidence="1">
    <location>
        <begin position="685"/>
        <end position="801"/>
    </location>
</feature>
<feature type="region of interest" description="Disordered" evidence="1">
    <location>
        <begin position="1"/>
        <end position="27"/>
    </location>
</feature>
<evidence type="ECO:0000313" key="2">
    <source>
        <dbReference type="EMBL" id="CAE9672661.1"/>
    </source>
</evidence>
<name>A0A8J9ST98_9VIRU</name>
<dbReference type="InterPro" id="IPR008871">
    <property type="entry name" value="Totivirus_coat"/>
</dbReference>
<feature type="compositionally biased region" description="Polar residues" evidence="1">
    <location>
        <begin position="713"/>
        <end position="730"/>
    </location>
</feature>
<evidence type="ECO:0000256" key="1">
    <source>
        <dbReference type="SAM" id="MobiDB-lite"/>
    </source>
</evidence>
<sequence>MSGINQTTVSPNTSGVHSNPADDSHVGQPLPASFLANVLSNPQTGYLASDGSYRRYASTVQTTATLAGNTDSSTRRIIYEVGRHFPNPTSALSLLPDEVLRMDCSYPTGAVLCDDFEGLARKFSNFSGSFNRSNFAGVVERLAKTLAACSLYPSTSTDHMRSGILPNVVALNTLGTPVSASESAVFIPRLADSILTPDVFSALVHAVTGEGGTVVTDVVTLDTRTNQAIVHHVEGPALARACVDALRLLGANFSASGAGDVYSYALTRGIHSVLTVVGHTDEGGVMRSLLRKSGFSTPYGGIHYNIGVYVGLPALSSTSPANIAGYVDALALKTAAVVAHCDPGITFEGQWFPTVLSAGSSEAPPPPGADEAVAPKAKGKAAAAFSEAVLGAPLVRSTIVKAHKSALAQAFGPFASNYIRALMKLFNANSDSGNAARHFIECPHLLSEDERHLAYASVAPFYWIEPTTLIAHDFTGLPAETEGFAAYSTVGSPRTLPAFEQCHAYGAGSSTNSYYVVKMRSPRASPFMAHWNGHSSNGLGCISIRQLDPNGIIHPGHNEQYNTVQSRIEAALPLSAYLWKRGQSPYAAPAEFLNIKGTMGIRVNHITWSDDGDLTMNHVPQHHEFLSTTITFHASAPGGLKEGPTNQGTTECRRARTRATRALASALLRSQVFGTPDVLEMPILTSAPSLPSAPPPPQFRSDHEHGSLGASAARSNTGDSGVRASTQRSAPTEPLEVVLQHSAQRAPTTQRGPGAVYGSGQPPAAGQSTGDPLTATPQPVSTPAAGVTTFDPSVTSGEGGN</sequence>